<evidence type="ECO:0000256" key="1">
    <source>
        <dbReference type="SAM" id="MobiDB-lite"/>
    </source>
</evidence>
<accession>A0ABY4DVA6</accession>
<sequence>MSQKPAILSNPLTNRETAFTHEERAKLGLTGRLPAAVETLDQQAARAYRQLSVYETDLEKYIYLDQLHNRNEVLYYRHHRPPGRNAADCIRPHHRRSD</sequence>
<proteinExistence type="predicted"/>
<reference evidence="2 3" key="1">
    <citation type="journal article" date="2022" name="Res Sq">
        <title>Evolution of multicellular longitudinally dividing oral cavity symbionts (Neisseriaceae).</title>
        <authorList>
            <person name="Nyongesa S."/>
            <person name="Weber P."/>
            <person name="Bernet E."/>
            <person name="Pullido F."/>
            <person name="Nieckarz M."/>
            <person name="Delaby M."/>
            <person name="Nieves C."/>
            <person name="Viehboeck T."/>
            <person name="Krause N."/>
            <person name="Rivera-Millot A."/>
            <person name="Nakamura A."/>
            <person name="Vischer N."/>
            <person name="VanNieuwenhze M."/>
            <person name="Brun Y."/>
            <person name="Cava F."/>
            <person name="Bulgheresi S."/>
            <person name="Veyrier F."/>
        </authorList>
    </citation>
    <scope>NUCLEOTIDE SEQUENCE [LARGE SCALE GENOMIC DNA]</scope>
    <source>
        <strain evidence="2 3">CCUG 63373m</strain>
    </source>
</reference>
<dbReference type="Proteomes" id="UP000829817">
    <property type="component" value="Chromosome"/>
</dbReference>
<feature type="region of interest" description="Disordered" evidence="1">
    <location>
        <begin position="79"/>
        <end position="98"/>
    </location>
</feature>
<dbReference type="PANTHER" id="PTHR23406">
    <property type="entry name" value="MALIC ENZYME-RELATED"/>
    <property type="match status" value="1"/>
</dbReference>
<dbReference type="SUPFAM" id="SSF53223">
    <property type="entry name" value="Aminoacid dehydrogenase-like, N-terminal domain"/>
    <property type="match status" value="1"/>
</dbReference>
<dbReference type="RefSeq" id="WP_244787187.1">
    <property type="nucleotide sequence ID" value="NZ_CP091508.1"/>
</dbReference>
<gene>
    <name evidence="2" type="ORF">LVJ83_05785</name>
</gene>
<name>A0ABY4DVA6_9NEIS</name>
<keyword evidence="3" id="KW-1185">Reference proteome</keyword>
<evidence type="ECO:0000313" key="2">
    <source>
        <dbReference type="EMBL" id="UOO82969.1"/>
    </source>
</evidence>
<protein>
    <submittedName>
        <fullName evidence="2">Uncharacterized protein</fullName>
    </submittedName>
</protein>
<dbReference type="Gene3D" id="1.20.1370.30">
    <property type="match status" value="1"/>
</dbReference>
<dbReference type="PANTHER" id="PTHR23406:SF34">
    <property type="entry name" value="NAD-DEPENDENT MALIC ENZYME, MITOCHONDRIAL"/>
    <property type="match status" value="1"/>
</dbReference>
<organism evidence="2 3">
    <name type="scientific">Uruburuella testudinis</name>
    <dbReference type="NCBI Taxonomy" id="1282863"/>
    <lineage>
        <taxon>Bacteria</taxon>
        <taxon>Pseudomonadati</taxon>
        <taxon>Pseudomonadota</taxon>
        <taxon>Betaproteobacteria</taxon>
        <taxon>Neisseriales</taxon>
        <taxon>Neisseriaceae</taxon>
        <taxon>Uruburuella</taxon>
    </lineage>
</organism>
<dbReference type="InterPro" id="IPR046346">
    <property type="entry name" value="Aminoacid_DH-like_N_sf"/>
</dbReference>
<dbReference type="EMBL" id="CP091508">
    <property type="protein sequence ID" value="UOO82969.1"/>
    <property type="molecule type" value="Genomic_DNA"/>
</dbReference>
<evidence type="ECO:0000313" key="3">
    <source>
        <dbReference type="Proteomes" id="UP000829817"/>
    </source>
</evidence>